<keyword evidence="4" id="KW-1185">Reference proteome</keyword>
<feature type="signal peptide" evidence="2">
    <location>
        <begin position="1"/>
        <end position="31"/>
    </location>
</feature>
<feature type="compositionally biased region" description="Polar residues" evidence="1">
    <location>
        <begin position="41"/>
        <end position="50"/>
    </location>
</feature>
<feature type="compositionally biased region" description="Low complexity" evidence="1">
    <location>
        <begin position="27"/>
        <end position="40"/>
    </location>
</feature>
<gene>
    <name evidence="3" type="ORF">HP552_23125</name>
</gene>
<proteinExistence type="predicted"/>
<feature type="chain" id="PRO_5031117695" description="PsbP C-terminal domain-containing protein" evidence="2">
    <location>
        <begin position="32"/>
        <end position="369"/>
    </location>
</feature>
<evidence type="ECO:0000256" key="2">
    <source>
        <dbReference type="SAM" id="SignalP"/>
    </source>
</evidence>
<protein>
    <recommendedName>
        <fullName evidence="5">PsbP C-terminal domain-containing protein</fullName>
    </recommendedName>
</protein>
<evidence type="ECO:0000313" key="3">
    <source>
        <dbReference type="EMBL" id="NUU78106.1"/>
    </source>
</evidence>
<sequence length="369" mass="41044">MSLLKKSMKLSMMIVLSIPLVVSGCSSPSSSATSPSAESSKTPLDSSTETVKAATRSGEEHTLLSDNKEIQVSVPSNWKKYTNKNVEMLFTASDQQENSGLSITRVSKSDLAAGSTLEDAFNIFNDPFSTGLEPGPDTDTYKLNMDSKTASVIESKGSLNGKEVYYLNAALETDNHFYRIFLFHPDGSASEDHDTFVQIAESVKILNDEMTTEDPGRSSIVKKTLTSKDGYIQIRIPSNWSTSLSLVPDADLQASFVNNEDYMAVLHEAKEDVGADITLQDYYDLIMENNVNPEGNASISERVPVTINGMTGWQVEVRTEVERMKIGYVYTFLESATHFSQVIFWTFESRFDQAKDDYKEYTETYSENH</sequence>
<evidence type="ECO:0008006" key="5">
    <source>
        <dbReference type="Google" id="ProtNLM"/>
    </source>
</evidence>
<dbReference type="Proteomes" id="UP000526125">
    <property type="component" value="Unassembled WGS sequence"/>
</dbReference>
<organism evidence="3 4">
    <name type="scientific">Paenibacillus xylanilyticus</name>
    <dbReference type="NCBI Taxonomy" id="248903"/>
    <lineage>
        <taxon>Bacteria</taxon>
        <taxon>Bacillati</taxon>
        <taxon>Bacillota</taxon>
        <taxon>Bacilli</taxon>
        <taxon>Bacillales</taxon>
        <taxon>Paenibacillaceae</taxon>
        <taxon>Paenibacillus</taxon>
    </lineage>
</organism>
<dbReference type="AlphaFoldDB" id="A0A7Y6C0W4"/>
<keyword evidence="2" id="KW-0732">Signal</keyword>
<feature type="region of interest" description="Disordered" evidence="1">
    <location>
        <begin position="27"/>
        <end position="68"/>
    </location>
</feature>
<evidence type="ECO:0000313" key="4">
    <source>
        <dbReference type="Proteomes" id="UP000526125"/>
    </source>
</evidence>
<dbReference type="PROSITE" id="PS51257">
    <property type="entry name" value="PROKAR_LIPOPROTEIN"/>
    <property type="match status" value="1"/>
</dbReference>
<feature type="compositionally biased region" description="Basic and acidic residues" evidence="1">
    <location>
        <begin position="57"/>
        <end position="68"/>
    </location>
</feature>
<dbReference type="RefSeq" id="WP_175397743.1">
    <property type="nucleotide sequence ID" value="NZ_JABMCB010000197.1"/>
</dbReference>
<name>A0A7Y6C0W4_9BACL</name>
<accession>A0A7Y6C0W4</accession>
<dbReference type="Gene3D" id="3.40.1000.10">
    <property type="entry name" value="Mog1/PsbP, alpha/beta/alpha sandwich"/>
    <property type="match status" value="2"/>
</dbReference>
<comment type="caution">
    <text evidence="3">The sequence shown here is derived from an EMBL/GenBank/DDBJ whole genome shotgun (WGS) entry which is preliminary data.</text>
</comment>
<dbReference type="EMBL" id="JABMCB010000197">
    <property type="protein sequence ID" value="NUU78106.1"/>
    <property type="molecule type" value="Genomic_DNA"/>
</dbReference>
<evidence type="ECO:0000256" key="1">
    <source>
        <dbReference type="SAM" id="MobiDB-lite"/>
    </source>
</evidence>
<reference evidence="3 4" key="1">
    <citation type="submission" date="2020-05" db="EMBL/GenBank/DDBJ databases">
        <title>Genome Sequencing of Type Strains.</title>
        <authorList>
            <person name="Lemaire J.F."/>
            <person name="Inderbitzin P."/>
            <person name="Gregorio O.A."/>
            <person name="Collins S.B."/>
            <person name="Wespe N."/>
            <person name="Knight-Connoni V."/>
        </authorList>
    </citation>
    <scope>NUCLEOTIDE SEQUENCE [LARGE SCALE GENOMIC DNA]</scope>
    <source>
        <strain evidence="3 4">LMG 21957</strain>
    </source>
</reference>